<dbReference type="PANTHER" id="PTHR12898">
    <property type="entry name" value="MEDIATOR OF RNA POLYMERASE II TRANSCRIPTION SUBUNIT 24"/>
    <property type="match status" value="1"/>
</dbReference>
<keyword evidence="5" id="KW-0010">Activator</keyword>
<evidence type="ECO:0000256" key="6">
    <source>
        <dbReference type="ARBA" id="ARBA00023163"/>
    </source>
</evidence>
<feature type="region of interest" description="Disordered" evidence="9">
    <location>
        <begin position="821"/>
        <end position="858"/>
    </location>
</feature>
<evidence type="ECO:0000256" key="5">
    <source>
        <dbReference type="ARBA" id="ARBA00023159"/>
    </source>
</evidence>
<keyword evidence="4" id="KW-0805">Transcription regulation</keyword>
<gene>
    <name evidence="10" type="ORF">NP493_535g00015</name>
</gene>
<protein>
    <recommendedName>
        <fullName evidence="3">Mediator of RNA polymerase II transcription subunit 24</fullName>
    </recommendedName>
    <alternativeName>
        <fullName evidence="8">Mediator complex subunit 24</fullName>
    </alternativeName>
</protein>
<sequence>MAGQNGAAIKSQLLRAWRERWSDLQWSVNVKKVIPPCYTADSCQLPDLLLQQALVGSSPNARVLSYFKHAVSSQMVTYTAAMSSVMQCEDTDKRHCMCALMEVLDGFVSRVSCAGCSEDSNMLARTLLRLLKWLYSLLTMCVQKLVESKQGHEALELSDRICSVLQKLVSDNANTALMFIARQDESDVFSDIEQLELTLRTMWLSRVASSGLPNELRLKLEKSVNCIAKIQKVQAEAQPLLDVSFHPLNISINVLLNIEAVLNPTSAIEPLVENLLIIERMQGLQRADLYCELFRSCLMGMIDACGGPDELKWAAFTFIKLPQVLVKLTCDNPEQLERSVEKLISYGPLLDLVDTKYNCDCLHFLLHELCNKKKYVLLGDVQCRKLLSQRQNESQRQKQSDQPAPQQHSPSLILRAELTVTTVLKTLDSDYSKNEEGLLGVLCHILSMKSLELILSAAAATGKLRNFATKLIKFNEFAKQMIGESGRAAQAQTRALLFDISFLMLCHITQTYGTEATCSDPLYANAFFTQWALQCLPDNGRYKSLQVLPPGDQSKVDALLTQFNPGGELTTCPVKWNDVCHNCPYALREVLYAWEHGALTADSVKLILDNIKSKMCSLPVVVSTWLCGYISTVDSESRAKPLQMLQHISSPAPHDPGNQYYTERSCLMQMVLTNLIGDILPQISPPAHMSSAISSTTPAYKLLMTALRGVQPKGCIDIKTTQQFQQLLKLGGPNWCCEHLVREVLSDSCVEDLNKGVAFLFSLFLIDLDSLTLSLLRTTIPRLLQMDHTRLHLLIDPRGTALAKLCVMCTVALLKMNDMQKDGTAGQRGKKRSRTDASLEDQDSADIDDQPTKMRKLPLPDDSMAVLATDSFNLGELLVPGESKPPACNSKDPLTKALVDLFQLFSCVLSSREASPRTGFVLAFVQNVVKAGAASTILQFMPPAMVLQLRRCMPAEFTSDMLTCMCDLSTPRSRKIATKVISQNAKYQRQLKSQTSS</sequence>
<evidence type="ECO:0000313" key="11">
    <source>
        <dbReference type="Proteomes" id="UP001209878"/>
    </source>
</evidence>
<dbReference type="Proteomes" id="UP001209878">
    <property type="component" value="Unassembled WGS sequence"/>
</dbReference>
<evidence type="ECO:0000256" key="2">
    <source>
        <dbReference type="ARBA" id="ARBA00007864"/>
    </source>
</evidence>
<keyword evidence="7" id="KW-0539">Nucleus</keyword>
<comment type="subcellular location">
    <subcellularLocation>
        <location evidence="1">Nucleus</location>
    </subcellularLocation>
</comment>
<evidence type="ECO:0000313" key="10">
    <source>
        <dbReference type="EMBL" id="KAK2178560.1"/>
    </source>
</evidence>
<proteinExistence type="inferred from homology"/>
<dbReference type="Pfam" id="PF11277">
    <property type="entry name" value="Med24_N"/>
    <property type="match status" value="1"/>
</dbReference>
<dbReference type="GO" id="GO:0016592">
    <property type="term" value="C:mediator complex"/>
    <property type="evidence" value="ECO:0007669"/>
    <property type="project" value="InterPro"/>
</dbReference>
<evidence type="ECO:0000256" key="3">
    <source>
        <dbReference type="ARBA" id="ARBA00019693"/>
    </source>
</evidence>
<accession>A0AAD9KX73</accession>
<dbReference type="GO" id="GO:0060261">
    <property type="term" value="P:positive regulation of transcription initiation by RNA polymerase II"/>
    <property type="evidence" value="ECO:0007669"/>
    <property type="project" value="TreeGrafter"/>
</dbReference>
<evidence type="ECO:0000256" key="9">
    <source>
        <dbReference type="SAM" id="MobiDB-lite"/>
    </source>
</evidence>
<evidence type="ECO:0000256" key="7">
    <source>
        <dbReference type="ARBA" id="ARBA00023242"/>
    </source>
</evidence>
<feature type="compositionally biased region" description="Acidic residues" evidence="9">
    <location>
        <begin position="838"/>
        <end position="849"/>
    </location>
</feature>
<dbReference type="InterPro" id="IPR021429">
    <property type="entry name" value="Mediator_Med24"/>
</dbReference>
<keyword evidence="11" id="KW-1185">Reference proteome</keyword>
<keyword evidence="6" id="KW-0804">Transcription</keyword>
<reference evidence="10" key="1">
    <citation type="journal article" date="2023" name="Mol. Biol. Evol.">
        <title>Third-Generation Sequencing Reveals the Adaptive Role of the Epigenome in Three Deep-Sea Polychaetes.</title>
        <authorList>
            <person name="Perez M."/>
            <person name="Aroh O."/>
            <person name="Sun Y."/>
            <person name="Lan Y."/>
            <person name="Juniper S.K."/>
            <person name="Young C.R."/>
            <person name="Angers B."/>
            <person name="Qian P.Y."/>
        </authorList>
    </citation>
    <scope>NUCLEOTIDE SEQUENCE</scope>
    <source>
        <strain evidence="10">R07B-5</strain>
    </source>
</reference>
<evidence type="ECO:0000256" key="4">
    <source>
        <dbReference type="ARBA" id="ARBA00023015"/>
    </source>
</evidence>
<comment type="similarity">
    <text evidence="2">Belongs to the Mediator complex subunit 24 family.</text>
</comment>
<dbReference type="AlphaFoldDB" id="A0AAD9KX73"/>
<dbReference type="PANTHER" id="PTHR12898:SF1">
    <property type="entry name" value="MEDIATOR OF RNA POLYMERASE II TRANSCRIPTION SUBUNIT 24"/>
    <property type="match status" value="1"/>
</dbReference>
<dbReference type="GO" id="GO:0003712">
    <property type="term" value="F:transcription coregulator activity"/>
    <property type="evidence" value="ECO:0007669"/>
    <property type="project" value="TreeGrafter"/>
</dbReference>
<name>A0AAD9KX73_RIDPI</name>
<comment type="caution">
    <text evidence="10">The sequence shown here is derived from an EMBL/GenBank/DDBJ whole genome shotgun (WGS) entry which is preliminary data.</text>
</comment>
<evidence type="ECO:0000256" key="8">
    <source>
        <dbReference type="ARBA" id="ARBA00031960"/>
    </source>
</evidence>
<evidence type="ECO:0000256" key="1">
    <source>
        <dbReference type="ARBA" id="ARBA00004123"/>
    </source>
</evidence>
<dbReference type="EMBL" id="JAODUO010000538">
    <property type="protein sequence ID" value="KAK2178560.1"/>
    <property type="molecule type" value="Genomic_DNA"/>
</dbReference>
<organism evidence="10 11">
    <name type="scientific">Ridgeia piscesae</name>
    <name type="common">Tubeworm</name>
    <dbReference type="NCBI Taxonomy" id="27915"/>
    <lineage>
        <taxon>Eukaryota</taxon>
        <taxon>Metazoa</taxon>
        <taxon>Spiralia</taxon>
        <taxon>Lophotrochozoa</taxon>
        <taxon>Annelida</taxon>
        <taxon>Polychaeta</taxon>
        <taxon>Sedentaria</taxon>
        <taxon>Canalipalpata</taxon>
        <taxon>Sabellida</taxon>
        <taxon>Siboglinidae</taxon>
        <taxon>Ridgeia</taxon>
    </lineage>
</organism>